<organism evidence="1 2">
    <name type="scientific">Echinococcus granulosus</name>
    <name type="common">Hydatid tapeworm</name>
    <dbReference type="NCBI Taxonomy" id="6210"/>
    <lineage>
        <taxon>Eukaryota</taxon>
        <taxon>Metazoa</taxon>
        <taxon>Spiralia</taxon>
        <taxon>Lophotrochozoa</taxon>
        <taxon>Platyhelminthes</taxon>
        <taxon>Cestoda</taxon>
        <taxon>Eucestoda</taxon>
        <taxon>Cyclophyllidea</taxon>
        <taxon>Taeniidae</taxon>
        <taxon>Echinococcus</taxon>
        <taxon>Echinococcus granulosus group</taxon>
    </lineage>
</organism>
<keyword evidence="2" id="KW-1185">Reference proteome</keyword>
<protein>
    <submittedName>
        <fullName evidence="1">Uncharacterized protein</fullName>
    </submittedName>
</protein>
<dbReference type="RefSeq" id="XP_024353732.1">
    <property type="nucleotide sequence ID" value="XM_024491917.1"/>
</dbReference>
<dbReference type="Proteomes" id="UP000019149">
    <property type="component" value="Unassembled WGS sequence"/>
</dbReference>
<proteinExistence type="predicted"/>
<name>W6UP57_ECHGR</name>
<dbReference type="KEGG" id="egl:EGR_02668"/>
<gene>
    <name evidence="1" type="ORF">EGR_02668</name>
</gene>
<reference evidence="1 2" key="1">
    <citation type="journal article" date="2013" name="Nat. Genet.">
        <title>The genome of the hydatid tapeworm Echinococcus granulosus.</title>
        <authorList>
            <person name="Zheng H."/>
            <person name="Zhang W."/>
            <person name="Zhang L."/>
            <person name="Zhang Z."/>
            <person name="Li J."/>
            <person name="Lu G."/>
            <person name="Zhu Y."/>
            <person name="Wang Y."/>
            <person name="Huang Y."/>
            <person name="Liu J."/>
            <person name="Kang H."/>
            <person name="Chen J."/>
            <person name="Wang L."/>
            <person name="Chen A."/>
            <person name="Yu S."/>
            <person name="Gao Z."/>
            <person name="Jin L."/>
            <person name="Gu W."/>
            <person name="Wang Z."/>
            <person name="Zhao L."/>
            <person name="Shi B."/>
            <person name="Wen H."/>
            <person name="Lin R."/>
            <person name="Jones M.K."/>
            <person name="Brejova B."/>
            <person name="Vinar T."/>
            <person name="Zhao G."/>
            <person name="McManus D.P."/>
            <person name="Chen Z."/>
            <person name="Zhou Y."/>
            <person name="Wang S."/>
        </authorList>
    </citation>
    <scope>NUCLEOTIDE SEQUENCE [LARGE SCALE GENOMIC DNA]</scope>
</reference>
<dbReference type="CTD" id="36338383"/>
<evidence type="ECO:0000313" key="2">
    <source>
        <dbReference type="Proteomes" id="UP000019149"/>
    </source>
</evidence>
<dbReference type="AlphaFoldDB" id="W6UP57"/>
<evidence type="ECO:0000313" key="1">
    <source>
        <dbReference type="EMBL" id="EUB62536.1"/>
    </source>
</evidence>
<accession>W6UP57</accession>
<sequence length="242" mass="26325">MPAGEENIRSQCHGRRLEMLAVMVEGGGLQECVMVIGEMGADATVVTAGAGQMEVAFGGGCAMSTAVAECEAKAHSKSARHGMLQSLFGHQTPQLRPWSRDPSIKRNAFVHFMSGGSISTLIAFQVTCPARMLRLSRNSHRIHILDTTQQSILHVLTAIRGEGGDVARHHSIFLEEPPSISPIVPSSSGLASGLLRKFQPLLHSDGTYTDPLFSSAIFREVTKHCTTPLTTQFSHYVWMLRF</sequence>
<dbReference type="GeneID" id="36338383"/>
<dbReference type="EMBL" id="APAU02000012">
    <property type="protein sequence ID" value="EUB62536.1"/>
    <property type="molecule type" value="Genomic_DNA"/>
</dbReference>
<comment type="caution">
    <text evidence="1">The sequence shown here is derived from an EMBL/GenBank/DDBJ whole genome shotgun (WGS) entry which is preliminary data.</text>
</comment>